<sequence>MLLLLGGCEMVLGIQWLATMGNTNCNFKDLQMEFVHNNKKLVIKGTPKSPVKWLTGKKQDVFSVPKQLPPPRSHDHRISLIEGVSQDVCGLPPVKQNTIKEKFPIPIIEELIDELHGASVFSKLDIRSGYHLIRMFEDDEAKTAFKTHEATMSFCCCLDDHVTHLIEVLTTMRYHSLFAKRSKCDFGTSHVEHLGHVISIEGVATDPAKIQAMNGHVIAYPSKSLSQRHQYLSTYEKEFLVVILALETWRGSDNGAADALSRLENQSALFSLITFTISTDLFQRVFNSWNQDGQLKEVIDGLLFGTFTKKHYAWVNGKLLQKNKLVVGNDNQLKLVVETYL</sequence>
<dbReference type="InterPro" id="IPR043502">
    <property type="entry name" value="DNA/RNA_pol_sf"/>
</dbReference>
<dbReference type="PANTHER" id="PTHR24559:SF450">
    <property type="entry name" value="RNA-DIRECTED DNA POLYMERASE HOMOLOG"/>
    <property type="match status" value="1"/>
</dbReference>
<gene>
    <name evidence="1" type="ORF">Tci_377423</name>
</gene>
<keyword evidence="1" id="KW-0548">Nucleotidyltransferase</keyword>
<accession>A0A699HDZ8</accession>
<keyword evidence="1" id="KW-0808">Transferase</keyword>
<name>A0A699HDZ8_TANCI</name>
<evidence type="ECO:0000313" key="1">
    <source>
        <dbReference type="EMBL" id="GEY05449.1"/>
    </source>
</evidence>
<dbReference type="Gene3D" id="3.10.10.10">
    <property type="entry name" value="HIV Type 1 Reverse Transcriptase, subunit A, domain 1"/>
    <property type="match status" value="1"/>
</dbReference>
<comment type="caution">
    <text evidence="1">The sequence shown here is derived from an EMBL/GenBank/DDBJ whole genome shotgun (WGS) entry which is preliminary data.</text>
</comment>
<dbReference type="InterPro" id="IPR043128">
    <property type="entry name" value="Rev_trsase/Diguanyl_cyclase"/>
</dbReference>
<protein>
    <submittedName>
        <fullName evidence="1">Reverse transcriptase</fullName>
    </submittedName>
</protein>
<dbReference type="SUPFAM" id="SSF56672">
    <property type="entry name" value="DNA/RNA polymerases"/>
    <property type="match status" value="1"/>
</dbReference>
<reference evidence="1" key="1">
    <citation type="journal article" date="2019" name="Sci. Rep.">
        <title>Draft genome of Tanacetum cinerariifolium, the natural source of mosquito coil.</title>
        <authorList>
            <person name="Yamashiro T."/>
            <person name="Shiraishi A."/>
            <person name="Satake H."/>
            <person name="Nakayama K."/>
        </authorList>
    </citation>
    <scope>NUCLEOTIDE SEQUENCE</scope>
</reference>
<dbReference type="InterPro" id="IPR053134">
    <property type="entry name" value="RNA-dir_DNA_polymerase"/>
</dbReference>
<dbReference type="Gene3D" id="3.30.70.270">
    <property type="match status" value="2"/>
</dbReference>
<keyword evidence="1" id="KW-0695">RNA-directed DNA polymerase</keyword>
<dbReference type="EMBL" id="BKCJ010148471">
    <property type="protein sequence ID" value="GEY05449.1"/>
    <property type="molecule type" value="Genomic_DNA"/>
</dbReference>
<dbReference type="PANTHER" id="PTHR24559">
    <property type="entry name" value="TRANSPOSON TY3-I GAG-POL POLYPROTEIN"/>
    <property type="match status" value="1"/>
</dbReference>
<proteinExistence type="predicted"/>
<dbReference type="AlphaFoldDB" id="A0A699HDZ8"/>
<organism evidence="1">
    <name type="scientific">Tanacetum cinerariifolium</name>
    <name type="common">Dalmatian daisy</name>
    <name type="synonym">Chrysanthemum cinerariifolium</name>
    <dbReference type="NCBI Taxonomy" id="118510"/>
    <lineage>
        <taxon>Eukaryota</taxon>
        <taxon>Viridiplantae</taxon>
        <taxon>Streptophyta</taxon>
        <taxon>Embryophyta</taxon>
        <taxon>Tracheophyta</taxon>
        <taxon>Spermatophyta</taxon>
        <taxon>Magnoliopsida</taxon>
        <taxon>eudicotyledons</taxon>
        <taxon>Gunneridae</taxon>
        <taxon>Pentapetalae</taxon>
        <taxon>asterids</taxon>
        <taxon>campanulids</taxon>
        <taxon>Asterales</taxon>
        <taxon>Asteraceae</taxon>
        <taxon>Asteroideae</taxon>
        <taxon>Anthemideae</taxon>
        <taxon>Anthemidinae</taxon>
        <taxon>Tanacetum</taxon>
    </lineage>
</organism>
<dbReference type="CDD" id="cd01647">
    <property type="entry name" value="RT_LTR"/>
    <property type="match status" value="1"/>
</dbReference>
<dbReference type="GO" id="GO:0003964">
    <property type="term" value="F:RNA-directed DNA polymerase activity"/>
    <property type="evidence" value="ECO:0007669"/>
    <property type="project" value="UniProtKB-KW"/>
</dbReference>